<reference evidence="1 2" key="1">
    <citation type="submission" date="2018-06" db="EMBL/GenBank/DDBJ databases">
        <title>Genomic Encyclopedia of Type Strains, Phase IV (KMG-IV): sequencing the most valuable type-strain genomes for metagenomic binning, comparative biology and taxonomic classification.</title>
        <authorList>
            <person name="Goeker M."/>
        </authorList>
    </citation>
    <scope>NUCLEOTIDE SEQUENCE [LARGE SCALE GENOMIC DNA]</scope>
    <source>
        <strain evidence="1 2">DSM 45521</strain>
    </source>
</reference>
<protein>
    <recommendedName>
        <fullName evidence="3">Queuosine biosynthesis protein QueC</fullName>
    </recommendedName>
</protein>
<sequence length="403" mass="44300">MTGQTHAPLTVVPSPDSADARRISALATVGDRTVRLATTANVPLALDSTAWLAPATLAGMRLARDVVVYGSVDSEAVAAAAQARSVLHEWFPDQLREVAVDAPMSTTSSDVAPRGVGAFFSGGVDSYYTALKHLDEITHLIFIHGFDIDLTNEDLAEQTRAALRKSAADLGKTLIEVRTDLRGWLDSHGLQWGYQSHGALLAHVGHALSTVVGKIYVPSSFTVDDLHPWGTHPDLDQHWSGSDVRFVHDGVEASRPVKIRLFVDNDAAMRNLRVCWWNGSNEYNCGECEKCVRTMLNLYLAGGLERCATLPHVVSPKSIERLHFPPSARPFLVENLEDLRASDVDNPELEASLQRVLDRPALENNLKLSRNLVVGVRNMFTAQFVRYVVSKYRPTANTQYLEA</sequence>
<dbReference type="EMBL" id="QJSP01000005">
    <property type="protein sequence ID" value="PYE18003.1"/>
    <property type="molecule type" value="Genomic_DNA"/>
</dbReference>
<evidence type="ECO:0000313" key="1">
    <source>
        <dbReference type="EMBL" id="PYE18003.1"/>
    </source>
</evidence>
<keyword evidence="2" id="KW-1185">Reference proteome</keyword>
<dbReference type="AlphaFoldDB" id="A0A318RX47"/>
<evidence type="ECO:0000313" key="2">
    <source>
        <dbReference type="Proteomes" id="UP000247591"/>
    </source>
</evidence>
<organism evidence="1 2">
    <name type="scientific">Williamsia limnetica</name>
    <dbReference type="NCBI Taxonomy" id="882452"/>
    <lineage>
        <taxon>Bacteria</taxon>
        <taxon>Bacillati</taxon>
        <taxon>Actinomycetota</taxon>
        <taxon>Actinomycetes</taxon>
        <taxon>Mycobacteriales</taxon>
        <taxon>Nocardiaceae</taxon>
        <taxon>Williamsia</taxon>
    </lineage>
</organism>
<evidence type="ECO:0008006" key="3">
    <source>
        <dbReference type="Google" id="ProtNLM"/>
    </source>
</evidence>
<accession>A0A318RX47</accession>
<dbReference type="RefSeq" id="WP_158539938.1">
    <property type="nucleotide sequence ID" value="NZ_QJSP01000005.1"/>
</dbReference>
<dbReference type="Proteomes" id="UP000247591">
    <property type="component" value="Unassembled WGS sequence"/>
</dbReference>
<comment type="caution">
    <text evidence="1">The sequence shown here is derived from an EMBL/GenBank/DDBJ whole genome shotgun (WGS) entry which is preliminary data.</text>
</comment>
<gene>
    <name evidence="1" type="ORF">DFR67_105148</name>
</gene>
<dbReference type="OrthoDB" id="5413327at2"/>
<name>A0A318RX47_WILLI</name>
<proteinExistence type="predicted"/>